<dbReference type="Pfam" id="PF00196">
    <property type="entry name" value="GerE"/>
    <property type="match status" value="1"/>
</dbReference>
<dbReference type="InterPro" id="IPR016032">
    <property type="entry name" value="Sig_transdc_resp-reg_C-effctor"/>
</dbReference>
<dbReference type="SUPFAM" id="SSF46894">
    <property type="entry name" value="C-terminal effector domain of the bipartite response regulators"/>
    <property type="match status" value="1"/>
</dbReference>
<dbReference type="CDD" id="cd06170">
    <property type="entry name" value="LuxR_C_like"/>
    <property type="match status" value="1"/>
</dbReference>
<proteinExistence type="predicted"/>
<protein>
    <submittedName>
        <fullName evidence="5">Response regulator transcription factor</fullName>
    </submittedName>
</protein>
<dbReference type="SMART" id="SM00421">
    <property type="entry name" value="HTH_LUXR"/>
    <property type="match status" value="1"/>
</dbReference>
<dbReference type="InterPro" id="IPR039420">
    <property type="entry name" value="WalR-like"/>
</dbReference>
<sequence>MQDSNMPGERSRKGAHGFVHKASDPAELIVALRRLAAGGRYVSRALALELALGVGEREVSPHERLSKREFQVLLGIAAGLKTGEIARQLGISARTVTVYRAHLLHKLVLSTNTDLTRFAIKAGLLP</sequence>
<reference evidence="5 6" key="1">
    <citation type="submission" date="2024-03" db="EMBL/GenBank/DDBJ databases">
        <title>Novel species of the genus Variovorax.</title>
        <authorList>
            <person name="Liu Q."/>
            <person name="Xin Y.-H."/>
        </authorList>
    </citation>
    <scope>NUCLEOTIDE SEQUENCE [LARGE SCALE GENOMIC DNA]</scope>
    <source>
        <strain evidence="5 6">KACC 18900</strain>
    </source>
</reference>
<dbReference type="RefSeq" id="WP_340348409.1">
    <property type="nucleotide sequence ID" value="NZ_JBBKZT010000042.1"/>
</dbReference>
<evidence type="ECO:0000313" key="5">
    <source>
        <dbReference type="EMBL" id="MEJ8852461.1"/>
    </source>
</evidence>
<keyword evidence="2" id="KW-0238">DNA-binding</keyword>
<evidence type="ECO:0000256" key="1">
    <source>
        <dbReference type="ARBA" id="ARBA00023015"/>
    </source>
</evidence>
<dbReference type="Gene3D" id="3.40.50.2300">
    <property type="match status" value="1"/>
</dbReference>
<comment type="caution">
    <text evidence="5">The sequence shown here is derived from an EMBL/GenBank/DDBJ whole genome shotgun (WGS) entry which is preliminary data.</text>
</comment>
<dbReference type="Proteomes" id="UP001385892">
    <property type="component" value="Unassembled WGS sequence"/>
</dbReference>
<organism evidence="5 6">
    <name type="scientific">Variovorax rhizosphaerae</name>
    <dbReference type="NCBI Taxonomy" id="1836200"/>
    <lineage>
        <taxon>Bacteria</taxon>
        <taxon>Pseudomonadati</taxon>
        <taxon>Pseudomonadota</taxon>
        <taxon>Betaproteobacteria</taxon>
        <taxon>Burkholderiales</taxon>
        <taxon>Comamonadaceae</taxon>
        <taxon>Variovorax</taxon>
    </lineage>
</organism>
<dbReference type="PROSITE" id="PS00622">
    <property type="entry name" value="HTH_LUXR_1"/>
    <property type="match status" value="1"/>
</dbReference>
<keyword evidence="3" id="KW-0804">Transcription</keyword>
<dbReference type="PANTHER" id="PTHR43214">
    <property type="entry name" value="TWO-COMPONENT RESPONSE REGULATOR"/>
    <property type="match status" value="1"/>
</dbReference>
<feature type="domain" description="HTH luxR-type" evidence="4">
    <location>
        <begin position="58"/>
        <end position="123"/>
    </location>
</feature>
<keyword evidence="1" id="KW-0805">Transcription regulation</keyword>
<dbReference type="PANTHER" id="PTHR43214:SF41">
    <property type="entry name" value="NITRATE_NITRITE RESPONSE REGULATOR PROTEIN NARP"/>
    <property type="match status" value="1"/>
</dbReference>
<accession>A0ABU8WY52</accession>
<evidence type="ECO:0000256" key="3">
    <source>
        <dbReference type="ARBA" id="ARBA00023163"/>
    </source>
</evidence>
<evidence type="ECO:0000313" key="6">
    <source>
        <dbReference type="Proteomes" id="UP001385892"/>
    </source>
</evidence>
<evidence type="ECO:0000256" key="2">
    <source>
        <dbReference type="ARBA" id="ARBA00023125"/>
    </source>
</evidence>
<evidence type="ECO:0000259" key="4">
    <source>
        <dbReference type="PROSITE" id="PS50043"/>
    </source>
</evidence>
<dbReference type="PROSITE" id="PS50043">
    <property type="entry name" value="HTH_LUXR_2"/>
    <property type="match status" value="1"/>
</dbReference>
<name>A0ABU8WY52_9BURK</name>
<dbReference type="EMBL" id="JBBKZT010000042">
    <property type="protein sequence ID" value="MEJ8852461.1"/>
    <property type="molecule type" value="Genomic_DNA"/>
</dbReference>
<dbReference type="PRINTS" id="PR00038">
    <property type="entry name" value="HTHLUXR"/>
</dbReference>
<keyword evidence="6" id="KW-1185">Reference proteome</keyword>
<gene>
    <name evidence="5" type="ORF">WKW82_37980</name>
</gene>
<dbReference type="InterPro" id="IPR000792">
    <property type="entry name" value="Tscrpt_reg_LuxR_C"/>
</dbReference>